<sequence>MILTHKRLINHLPKYERSNTLIVDILKSVAIELDKLDVKSEVNYAELFIDTAIKALLIHERDLGISKSLISNQQRRELIIAHYRATLEQTTDETIKNVASAFSNGDVEINETDNEGVYEIKFIGTIGIPDNMQGLMNTLDIIIPAHIDVIYTYLFNVWGDISHKTWGGLEIYTWEELSTKEVI</sequence>
<dbReference type="PATRIC" id="fig|1285586.5.peg.4427"/>
<proteinExistence type="predicted"/>
<dbReference type="HOGENOM" id="CLU_089645_3_0_9"/>
<dbReference type="EMBL" id="AQPX01000034">
    <property type="protein sequence ID" value="EON70449.1"/>
    <property type="molecule type" value="Genomic_DNA"/>
</dbReference>
<dbReference type="eggNOG" id="COG3778">
    <property type="taxonomic scope" value="Bacteria"/>
</dbReference>
<name>R7Z8U6_LYSSH</name>
<comment type="caution">
    <text evidence="1">The sequence shown here is derived from an EMBL/GenBank/DDBJ whole genome shotgun (WGS) entry which is preliminary data.</text>
</comment>
<dbReference type="RefSeq" id="WP_010861145.1">
    <property type="nucleotide sequence ID" value="NZ_KB933409.1"/>
</dbReference>
<dbReference type="Pfam" id="PF10076">
    <property type="entry name" value="Phage_Mu_Gp48"/>
    <property type="match status" value="1"/>
</dbReference>
<dbReference type="Proteomes" id="UP000013911">
    <property type="component" value="Unassembled WGS sequence"/>
</dbReference>
<organism evidence="1 2">
    <name type="scientific">Lysinibacillus sphaericus OT4b.31</name>
    <dbReference type="NCBI Taxonomy" id="1285586"/>
    <lineage>
        <taxon>Bacteria</taxon>
        <taxon>Bacillati</taxon>
        <taxon>Bacillota</taxon>
        <taxon>Bacilli</taxon>
        <taxon>Bacillales</taxon>
        <taxon>Bacillaceae</taxon>
        <taxon>Lysinibacillus</taxon>
    </lineage>
</organism>
<evidence type="ECO:0000313" key="1">
    <source>
        <dbReference type="EMBL" id="EON70449.1"/>
    </source>
</evidence>
<protein>
    <submittedName>
        <fullName evidence="1">Glucosamine 6-phosphate synthetase</fullName>
    </submittedName>
</protein>
<dbReference type="OrthoDB" id="1629754at2"/>
<reference evidence="1 2" key="1">
    <citation type="submission" date="2013-04" db="EMBL/GenBank/DDBJ databases">
        <title>Draft genome of the heavy metal tolerant bacterium Lysinibacillus sphaericus strain OT4b.31.</title>
        <authorList>
            <person name="Pena-Montenegro T.D."/>
            <person name="Dussan J."/>
        </authorList>
    </citation>
    <scope>NUCLEOTIDE SEQUENCE [LARGE SCALE GENOMIC DNA]</scope>
    <source>
        <strain evidence="1 2">OT4b.31</strain>
    </source>
</reference>
<gene>
    <name evidence="1" type="ORF">H131_21232</name>
</gene>
<dbReference type="InterPro" id="IPR018755">
    <property type="entry name" value="Phage_Mu_Gp48"/>
</dbReference>
<dbReference type="AlphaFoldDB" id="R7Z8U6"/>
<accession>R7Z8U6</accession>
<evidence type="ECO:0000313" key="2">
    <source>
        <dbReference type="Proteomes" id="UP000013911"/>
    </source>
</evidence>